<dbReference type="OrthoDB" id="5876065at2759"/>
<evidence type="ECO:0000256" key="1">
    <source>
        <dbReference type="SAM" id="SignalP"/>
    </source>
</evidence>
<keyword evidence="1" id="KW-0732">Signal</keyword>
<organism evidence="2 3">
    <name type="scientific">Caenorhabditis angaria</name>
    <dbReference type="NCBI Taxonomy" id="860376"/>
    <lineage>
        <taxon>Eukaryota</taxon>
        <taxon>Metazoa</taxon>
        <taxon>Ecdysozoa</taxon>
        <taxon>Nematoda</taxon>
        <taxon>Chromadorea</taxon>
        <taxon>Rhabditida</taxon>
        <taxon>Rhabditina</taxon>
        <taxon>Rhabditomorpha</taxon>
        <taxon>Rhabditoidea</taxon>
        <taxon>Rhabditidae</taxon>
        <taxon>Peloderinae</taxon>
        <taxon>Caenorhabditis</taxon>
    </lineage>
</organism>
<proteinExistence type="predicted"/>
<dbReference type="EMBL" id="CANHGI010000002">
    <property type="protein sequence ID" value="CAI5440951.1"/>
    <property type="molecule type" value="Genomic_DNA"/>
</dbReference>
<feature type="chain" id="PRO_5040441832" evidence="1">
    <location>
        <begin position="19"/>
        <end position="494"/>
    </location>
</feature>
<dbReference type="Proteomes" id="UP001152747">
    <property type="component" value="Unassembled WGS sequence"/>
</dbReference>
<accession>A0A9P1MYM7</accession>
<protein>
    <submittedName>
        <fullName evidence="2">Uncharacterized protein</fullName>
    </submittedName>
</protein>
<evidence type="ECO:0000313" key="2">
    <source>
        <dbReference type="EMBL" id="CAI5440951.1"/>
    </source>
</evidence>
<sequence>MSNLSSFLLIFAPFFVQSLLSPSSSNNQNLAKISGDCDAEFSVAATQLASQHIQDQSIIDYIHAVMSSCNKAPIQKMAEVSVFLLHKGTVTPKVMGEIRETFDEIQKRRDTELSAKMQQLPPEMYSTAQKILQISKSAGLSGNERREKIEKSLAAVPGSYQFRILQIFDEKPAKMDAEPILEKPDEPIQPPAPKSFAIQRLHQIHPPEQQLNPEHLSAPLKIPHLKIPFAPAPAQKLGSGSSPGPEGPLKITHSAQNQLFPDLPPIVPQVVPQAQKFQQFLEQNPNLNTILKSIVQKGAKTLPESVGTVNRDATASHLLSPQMWSDAAKYFAASSNDLPTALSNFIEKSGAAQILPRSAAASARQHDGALDKYDTHIDRFATSGPANRWEVASIPQQPVIKTVQPPPGTAVNMPLPVESPKGLQIGMPTMPPSSGYHTYAPAPAAIVPQVVPVLTPEEITGSYRQPIHPILNQRLPNGQFRNVKIDAINEQRLK</sequence>
<gene>
    <name evidence="2" type="ORF">CAMP_LOCUS3588</name>
</gene>
<comment type="caution">
    <text evidence="2">The sequence shown here is derived from an EMBL/GenBank/DDBJ whole genome shotgun (WGS) entry which is preliminary data.</text>
</comment>
<keyword evidence="3" id="KW-1185">Reference proteome</keyword>
<reference evidence="2" key="1">
    <citation type="submission" date="2022-11" db="EMBL/GenBank/DDBJ databases">
        <authorList>
            <person name="Kikuchi T."/>
        </authorList>
    </citation>
    <scope>NUCLEOTIDE SEQUENCE</scope>
    <source>
        <strain evidence="2">PS1010</strain>
    </source>
</reference>
<feature type="signal peptide" evidence="1">
    <location>
        <begin position="1"/>
        <end position="18"/>
    </location>
</feature>
<dbReference type="AlphaFoldDB" id="A0A9P1MYM7"/>
<evidence type="ECO:0000313" key="3">
    <source>
        <dbReference type="Proteomes" id="UP001152747"/>
    </source>
</evidence>
<name>A0A9P1MYM7_9PELO</name>